<reference evidence="2 3" key="1">
    <citation type="submission" date="2020-11" db="EMBL/GenBank/DDBJ databases">
        <authorList>
            <person name="Wallbank WR R."/>
            <person name="Pardo Diaz C."/>
            <person name="Kozak K."/>
            <person name="Martin S."/>
            <person name="Jiggins C."/>
            <person name="Moest M."/>
            <person name="Warren A I."/>
            <person name="Generalovic N T."/>
            <person name="Byers J.R.P. K."/>
            <person name="Montejo-Kovacevich G."/>
            <person name="Yen C E."/>
        </authorList>
    </citation>
    <scope>NUCLEOTIDE SEQUENCE [LARGE SCALE GENOMIC DNA]</scope>
</reference>
<dbReference type="GO" id="GO:0005634">
    <property type="term" value="C:nucleus"/>
    <property type="evidence" value="ECO:0007669"/>
    <property type="project" value="TreeGrafter"/>
</dbReference>
<name>A0A7R8YLV7_HERIL</name>
<comment type="similarity">
    <text evidence="1">Belongs to the MT-A70-like family.</text>
</comment>
<dbReference type="PANTHER" id="PTHR12829">
    <property type="entry name" value="N6-ADENOSINE-METHYLTRANSFERASE"/>
    <property type="match status" value="1"/>
</dbReference>
<dbReference type="OrthoDB" id="61116at2759"/>
<dbReference type="InParanoid" id="A0A7R8YLV7"/>
<dbReference type="GO" id="GO:0008168">
    <property type="term" value="F:methyltransferase activity"/>
    <property type="evidence" value="ECO:0007669"/>
    <property type="project" value="InterPro"/>
</dbReference>
<dbReference type="InterPro" id="IPR007757">
    <property type="entry name" value="MT-A70-like"/>
</dbReference>
<dbReference type="GO" id="GO:0032259">
    <property type="term" value="P:methylation"/>
    <property type="evidence" value="ECO:0007669"/>
    <property type="project" value="InterPro"/>
</dbReference>
<keyword evidence="3" id="KW-1185">Reference proteome</keyword>
<dbReference type="AlphaFoldDB" id="A0A7R8YLV7"/>
<dbReference type="GO" id="GO:0003676">
    <property type="term" value="F:nucleic acid binding"/>
    <property type="evidence" value="ECO:0007669"/>
    <property type="project" value="InterPro"/>
</dbReference>
<accession>A0A7R8YLV7</accession>
<evidence type="ECO:0000256" key="1">
    <source>
        <dbReference type="PROSITE-ProRule" id="PRU00489"/>
    </source>
</evidence>
<dbReference type="PANTHER" id="PTHR12829:SF4">
    <property type="entry name" value="N(6)-ADENINE-SPECIFIC METHYLTRANSFERASE METTL4"/>
    <property type="match status" value="1"/>
</dbReference>
<evidence type="ECO:0008006" key="4">
    <source>
        <dbReference type="Google" id="ProtNLM"/>
    </source>
</evidence>
<gene>
    <name evidence="2" type="ORF">HERILL_LOCUS1229</name>
</gene>
<dbReference type="InterPro" id="IPR029063">
    <property type="entry name" value="SAM-dependent_MTases_sf"/>
</dbReference>
<dbReference type="PROSITE" id="PS00092">
    <property type="entry name" value="N6_MTASE"/>
    <property type="match status" value="1"/>
</dbReference>
<proteinExistence type="inferred from homology"/>
<organism evidence="2 3">
    <name type="scientific">Hermetia illucens</name>
    <name type="common">Black soldier fly</name>
    <dbReference type="NCBI Taxonomy" id="343691"/>
    <lineage>
        <taxon>Eukaryota</taxon>
        <taxon>Metazoa</taxon>
        <taxon>Ecdysozoa</taxon>
        <taxon>Arthropoda</taxon>
        <taxon>Hexapoda</taxon>
        <taxon>Insecta</taxon>
        <taxon>Pterygota</taxon>
        <taxon>Neoptera</taxon>
        <taxon>Endopterygota</taxon>
        <taxon>Diptera</taxon>
        <taxon>Brachycera</taxon>
        <taxon>Stratiomyomorpha</taxon>
        <taxon>Stratiomyidae</taxon>
        <taxon>Hermetiinae</taxon>
        <taxon>Hermetia</taxon>
    </lineage>
</organism>
<dbReference type="EMBL" id="LR899009">
    <property type="protein sequence ID" value="CAD7077931.1"/>
    <property type="molecule type" value="Genomic_DNA"/>
</dbReference>
<dbReference type="Proteomes" id="UP000594454">
    <property type="component" value="Chromosome 1"/>
</dbReference>
<dbReference type="InterPro" id="IPR002052">
    <property type="entry name" value="DNA_methylase_N6_adenine_CS"/>
</dbReference>
<dbReference type="Pfam" id="PF05063">
    <property type="entry name" value="MT-A70"/>
    <property type="match status" value="1"/>
</dbReference>
<evidence type="ECO:0000313" key="3">
    <source>
        <dbReference type="Proteomes" id="UP000594454"/>
    </source>
</evidence>
<sequence>MEDSYQQAVQNQSYVLKGEVFKFSEKEATMEGEPRKRKRRKANAAPDVSAEEIFDVKHMQESVTKLLEVCPLRRLSISAAENIDVNAIVEEPTVFPKFHGQNPSTSPVVTTFVGRQFLIPPKSVFYNDDIRNLSNILPNGEKFDLIVLDPPWRNKYIRRLKAVRTELSYQMLYNEDLAAIPLDEYIHEKTLVVIWCTNSNIHHKAILETFLPKWSLKLLAKWFWIKLNDRGSLVCPFRDVGQKQPFEHIFIATHQDNVGFRFQEEFLMSIASIIHSHKPPLFELFKKYLPTENPRCLELFARYLYPGFTSVGLEVLKLQDIRLYDLQTKRPNE</sequence>
<dbReference type="SUPFAM" id="SSF53335">
    <property type="entry name" value="S-adenosyl-L-methionine-dependent methyltransferases"/>
    <property type="match status" value="1"/>
</dbReference>
<dbReference type="PROSITE" id="PS51143">
    <property type="entry name" value="MT_A70"/>
    <property type="match status" value="1"/>
</dbReference>
<dbReference type="FunCoup" id="A0A7R8YLV7">
    <property type="interactions" value="11"/>
</dbReference>
<protein>
    <recommendedName>
        <fullName evidence="4">Methyltransferase-like protein 4</fullName>
    </recommendedName>
</protein>
<evidence type="ECO:0000313" key="2">
    <source>
        <dbReference type="EMBL" id="CAD7077931.1"/>
    </source>
</evidence>